<dbReference type="InterPro" id="IPR000425">
    <property type="entry name" value="MIP"/>
</dbReference>
<evidence type="ECO:0000256" key="4">
    <source>
        <dbReference type="ARBA" id="ARBA00022692"/>
    </source>
</evidence>
<keyword evidence="5 8" id="KW-1133">Transmembrane helix</keyword>
<evidence type="ECO:0000256" key="2">
    <source>
        <dbReference type="ARBA" id="ARBA00006175"/>
    </source>
</evidence>
<name>A0AB39U6P0_9BIFI</name>
<feature type="transmembrane region" description="Helical" evidence="8">
    <location>
        <begin position="209"/>
        <end position="231"/>
    </location>
</feature>
<reference evidence="9" key="1">
    <citation type="submission" date="2023-07" db="EMBL/GenBank/DDBJ databases">
        <title>Bifidobacterium aquikefiriaerophilum sp. nov. and Bifidobacterium eccum sp. nov., isolated from water kefir.</title>
        <authorList>
            <person name="Breselge S."/>
            <person name="Bellassi P."/>
            <person name="Barcenilla C."/>
            <person name="Alvarez-Ordonez A."/>
            <person name="Morelli L."/>
            <person name="Cotter P.D."/>
        </authorList>
    </citation>
    <scope>NUCLEOTIDE SEQUENCE</scope>
    <source>
        <strain evidence="9">WK041_4_12</strain>
    </source>
</reference>
<evidence type="ECO:0000256" key="3">
    <source>
        <dbReference type="ARBA" id="ARBA00022448"/>
    </source>
</evidence>
<dbReference type="PANTHER" id="PTHR43829">
    <property type="entry name" value="AQUAPORIN OR AQUAGLYCEROPORIN RELATED"/>
    <property type="match status" value="1"/>
</dbReference>
<keyword evidence="4 7" id="KW-0812">Transmembrane</keyword>
<dbReference type="GO" id="GO:0015254">
    <property type="term" value="F:glycerol channel activity"/>
    <property type="evidence" value="ECO:0007669"/>
    <property type="project" value="TreeGrafter"/>
</dbReference>
<dbReference type="InterPro" id="IPR050363">
    <property type="entry name" value="MIP/Aquaporin"/>
</dbReference>
<gene>
    <name evidence="9" type="ORF">QN215_09805</name>
</gene>
<protein>
    <submittedName>
        <fullName evidence="9">MIP/aquaporin family protein</fullName>
    </submittedName>
</protein>
<dbReference type="AlphaFoldDB" id="A0AB39U6P0"/>
<dbReference type="InterPro" id="IPR023271">
    <property type="entry name" value="Aquaporin-like"/>
</dbReference>
<dbReference type="PRINTS" id="PR00783">
    <property type="entry name" value="MINTRINSICP"/>
</dbReference>
<keyword evidence="3 7" id="KW-0813">Transport</keyword>
<feature type="transmembrane region" description="Helical" evidence="8">
    <location>
        <begin position="117"/>
        <end position="138"/>
    </location>
</feature>
<evidence type="ECO:0000256" key="8">
    <source>
        <dbReference type="SAM" id="Phobius"/>
    </source>
</evidence>
<dbReference type="Pfam" id="PF00230">
    <property type="entry name" value="MIP"/>
    <property type="match status" value="1"/>
</dbReference>
<dbReference type="GO" id="GO:0005886">
    <property type="term" value="C:plasma membrane"/>
    <property type="evidence" value="ECO:0007669"/>
    <property type="project" value="TreeGrafter"/>
</dbReference>
<sequence>MSEFLGTMVMIFTGVMVSIAVALRKADQAVGALGWACAVFAGASIGDHSGAHLNPAITLAQVLTGGIVWKQVPFYLCGQFFGACAGAAFAAMVFWTELRERREQKDLVGWFATVSRVSYVQAVVIEALCTTVLVAWILDSPRSYVAGGVFNFGNSGLGYLGVALIVFMLCLAAGGQTGAALNPVRDLGPRIIYSLLFRTRGYPTAGWKYAWVPVVGPLIGAMGGVGMSYVLQSSI</sequence>
<keyword evidence="6 8" id="KW-0472">Membrane</keyword>
<dbReference type="KEGG" id="baqk:QN215_09805"/>
<dbReference type="RefSeq" id="WP_369344107.1">
    <property type="nucleotide sequence ID" value="NZ_CP129674.1"/>
</dbReference>
<feature type="transmembrane region" description="Helical" evidence="8">
    <location>
        <begin position="158"/>
        <end position="181"/>
    </location>
</feature>
<evidence type="ECO:0000256" key="7">
    <source>
        <dbReference type="RuleBase" id="RU000477"/>
    </source>
</evidence>
<evidence type="ECO:0000313" key="9">
    <source>
        <dbReference type="EMBL" id="XDS44531.1"/>
    </source>
</evidence>
<comment type="similarity">
    <text evidence="2 7">Belongs to the MIP/aquaporin (TC 1.A.8) family.</text>
</comment>
<dbReference type="PANTHER" id="PTHR43829:SF9">
    <property type="entry name" value="AQUAPORIN-9"/>
    <property type="match status" value="1"/>
</dbReference>
<dbReference type="InterPro" id="IPR022357">
    <property type="entry name" value="MIP_CS"/>
</dbReference>
<feature type="transmembrane region" description="Helical" evidence="8">
    <location>
        <begin position="6"/>
        <end position="23"/>
    </location>
</feature>
<organism evidence="9">
    <name type="scientific">Bifidobacterium aquikefiricola</name>
    <dbReference type="NCBI Taxonomy" id="3059038"/>
    <lineage>
        <taxon>Bacteria</taxon>
        <taxon>Bacillati</taxon>
        <taxon>Actinomycetota</taxon>
        <taxon>Actinomycetes</taxon>
        <taxon>Bifidobacteriales</taxon>
        <taxon>Bifidobacteriaceae</taxon>
        <taxon>Bifidobacterium</taxon>
    </lineage>
</organism>
<accession>A0AB39U6P0</accession>
<evidence type="ECO:0000256" key="6">
    <source>
        <dbReference type="ARBA" id="ARBA00023136"/>
    </source>
</evidence>
<dbReference type="Gene3D" id="1.20.1080.10">
    <property type="entry name" value="Glycerol uptake facilitator protein"/>
    <property type="match status" value="1"/>
</dbReference>
<evidence type="ECO:0000256" key="1">
    <source>
        <dbReference type="ARBA" id="ARBA00004141"/>
    </source>
</evidence>
<feature type="transmembrane region" description="Helical" evidence="8">
    <location>
        <begin position="72"/>
        <end position="96"/>
    </location>
</feature>
<dbReference type="SUPFAM" id="SSF81338">
    <property type="entry name" value="Aquaporin-like"/>
    <property type="match status" value="1"/>
</dbReference>
<feature type="transmembrane region" description="Helical" evidence="8">
    <location>
        <begin position="30"/>
        <end position="46"/>
    </location>
</feature>
<evidence type="ECO:0000256" key="5">
    <source>
        <dbReference type="ARBA" id="ARBA00022989"/>
    </source>
</evidence>
<dbReference type="EMBL" id="CP129674">
    <property type="protein sequence ID" value="XDS44531.1"/>
    <property type="molecule type" value="Genomic_DNA"/>
</dbReference>
<dbReference type="PROSITE" id="PS00221">
    <property type="entry name" value="MIP"/>
    <property type="match status" value="1"/>
</dbReference>
<proteinExistence type="inferred from homology"/>
<comment type="subcellular location">
    <subcellularLocation>
        <location evidence="1">Membrane</location>
        <topology evidence="1">Multi-pass membrane protein</topology>
    </subcellularLocation>
</comment>